<proteinExistence type="predicted"/>
<dbReference type="EMBL" id="JAUYVI010000011">
    <property type="protein sequence ID" value="MDQ7251373.1"/>
    <property type="molecule type" value="Genomic_DNA"/>
</dbReference>
<organism evidence="2 3">
    <name type="scientific">Dongia sedimenti</name>
    <dbReference type="NCBI Taxonomy" id="3064282"/>
    <lineage>
        <taxon>Bacteria</taxon>
        <taxon>Pseudomonadati</taxon>
        <taxon>Pseudomonadota</taxon>
        <taxon>Alphaproteobacteria</taxon>
        <taxon>Rhodospirillales</taxon>
        <taxon>Dongiaceae</taxon>
        <taxon>Dongia</taxon>
    </lineage>
</organism>
<dbReference type="SUPFAM" id="SSF53639">
    <property type="entry name" value="AraD/HMP-PK domain-like"/>
    <property type="match status" value="1"/>
</dbReference>
<dbReference type="Gene3D" id="3.40.225.10">
    <property type="entry name" value="Class II aldolase/adducin N-terminal domain"/>
    <property type="match status" value="1"/>
</dbReference>
<gene>
    <name evidence="2" type="ORF">Q8A70_27050</name>
</gene>
<protein>
    <submittedName>
        <fullName evidence="2">Class II aldolase/adducin family protein</fullName>
    </submittedName>
</protein>
<comment type="caution">
    <text evidence="2">The sequence shown here is derived from an EMBL/GenBank/DDBJ whole genome shotgun (WGS) entry which is preliminary data.</text>
</comment>
<feature type="domain" description="Class II aldolase/adducin N-terminal" evidence="1">
    <location>
        <begin position="9"/>
        <end position="194"/>
    </location>
</feature>
<evidence type="ECO:0000313" key="2">
    <source>
        <dbReference type="EMBL" id="MDQ7251373.1"/>
    </source>
</evidence>
<keyword evidence="3" id="KW-1185">Reference proteome</keyword>
<dbReference type="InterPro" id="IPR001303">
    <property type="entry name" value="Aldolase_II/adducin_N"/>
</dbReference>
<evidence type="ECO:0000313" key="3">
    <source>
        <dbReference type="Proteomes" id="UP001230156"/>
    </source>
</evidence>
<name>A0ABU0YUH7_9PROT</name>
<dbReference type="Proteomes" id="UP001230156">
    <property type="component" value="Unassembled WGS sequence"/>
</dbReference>
<sequence length="345" mass="36485">MQQPGFLDDLRRMSARVGGNILLVQGAGGNSSVKHDDVLWVKASGAWLSEARDKAMFVPVELAGARAALAAGNEKMPVAGGFGEITLRASIETSLHALMPHPVVLHVHAVNTIAWAALDGVEGELAQRLQGLAWRQLPYRRPGLPLSQVVAEHTAKTRADVLILGNHGLLVGAESCDAAEALIAEVERRLELKPRAAPAGDLRALHRLCSGTAYRPASDEACHALATNPQNFALATKGSLYPDHVVFLGPALPSLAADGDLGKLVADAESQNVPPPVALLVPGAGAIIRQDASAGAEAMLVCLGLVVARIPETAKVRYLPGPEEQALLNWDAERYRQQMMKARSA</sequence>
<reference evidence="3" key="1">
    <citation type="submission" date="2023-08" db="EMBL/GenBank/DDBJ databases">
        <title>Rhodospirillaceae gen. nov., a novel taxon isolated from the Yangtze River Yuezi River estuary sludge.</title>
        <authorList>
            <person name="Ruan L."/>
        </authorList>
    </citation>
    <scope>NUCLEOTIDE SEQUENCE [LARGE SCALE GENOMIC DNA]</scope>
    <source>
        <strain evidence="3">R-7</strain>
    </source>
</reference>
<dbReference type="RefSeq" id="WP_379961687.1">
    <property type="nucleotide sequence ID" value="NZ_JAUYVI010000011.1"/>
</dbReference>
<dbReference type="SMART" id="SM01007">
    <property type="entry name" value="Aldolase_II"/>
    <property type="match status" value="1"/>
</dbReference>
<dbReference type="InterPro" id="IPR036409">
    <property type="entry name" value="Aldolase_II/adducin_N_sf"/>
</dbReference>
<evidence type="ECO:0000259" key="1">
    <source>
        <dbReference type="SMART" id="SM01007"/>
    </source>
</evidence>
<accession>A0ABU0YUH7</accession>
<dbReference type="Pfam" id="PF00596">
    <property type="entry name" value="Aldolase_II"/>
    <property type="match status" value="1"/>
</dbReference>